<organism evidence="1">
    <name type="scientific">marine sediment metagenome</name>
    <dbReference type="NCBI Taxonomy" id="412755"/>
    <lineage>
        <taxon>unclassified sequences</taxon>
        <taxon>metagenomes</taxon>
        <taxon>ecological metagenomes</taxon>
    </lineage>
</organism>
<proteinExistence type="predicted"/>
<dbReference type="AlphaFoldDB" id="A0A0F9I309"/>
<reference evidence="1" key="1">
    <citation type="journal article" date="2015" name="Nature">
        <title>Complex archaea that bridge the gap between prokaryotes and eukaryotes.</title>
        <authorList>
            <person name="Spang A."/>
            <person name="Saw J.H."/>
            <person name="Jorgensen S.L."/>
            <person name="Zaremba-Niedzwiedzka K."/>
            <person name="Martijn J."/>
            <person name="Lind A.E."/>
            <person name="van Eijk R."/>
            <person name="Schleper C."/>
            <person name="Guy L."/>
            <person name="Ettema T.J."/>
        </authorList>
    </citation>
    <scope>NUCLEOTIDE SEQUENCE</scope>
</reference>
<sequence>MSNEKQIKEERSMVNDWACAQQLEIFKQRYLDPMEVRYEKAQKILDNKAHRWESLEQKQKAKDKFDEMDGYLSLYRALYGATMDLIHQHESLVNTMANGYSSWYNVASKKGKQMTEMMSMQANEIERIFQTFYDALGPLKLPLQPTKYKQDEN</sequence>
<comment type="caution">
    <text evidence="1">The sequence shown here is derived from an EMBL/GenBank/DDBJ whole genome shotgun (WGS) entry which is preliminary data.</text>
</comment>
<gene>
    <name evidence="1" type="ORF">LCGC14_1710480</name>
</gene>
<protein>
    <submittedName>
        <fullName evidence="1">Uncharacterized protein</fullName>
    </submittedName>
</protein>
<dbReference type="EMBL" id="LAZR01015248">
    <property type="protein sequence ID" value="KKM14004.1"/>
    <property type="molecule type" value="Genomic_DNA"/>
</dbReference>
<accession>A0A0F9I309</accession>
<name>A0A0F9I309_9ZZZZ</name>
<evidence type="ECO:0000313" key="1">
    <source>
        <dbReference type="EMBL" id="KKM14004.1"/>
    </source>
</evidence>